<gene>
    <name evidence="3" type="ORF">IAB73_05875</name>
</gene>
<dbReference type="InterPro" id="IPR000160">
    <property type="entry name" value="GGDEF_dom"/>
</dbReference>
<feature type="transmembrane region" description="Helical" evidence="1">
    <location>
        <begin position="36"/>
        <end position="56"/>
    </location>
</feature>
<keyword evidence="1" id="KW-0812">Transmembrane</keyword>
<dbReference type="NCBIfam" id="TIGR00254">
    <property type="entry name" value="GGDEF"/>
    <property type="match status" value="1"/>
</dbReference>
<evidence type="ECO:0000259" key="2">
    <source>
        <dbReference type="PROSITE" id="PS50887"/>
    </source>
</evidence>
<reference evidence="3" key="2">
    <citation type="journal article" date="2021" name="PeerJ">
        <title>Extensive microbial diversity within the chicken gut microbiome revealed by metagenomics and culture.</title>
        <authorList>
            <person name="Gilroy R."/>
            <person name="Ravi A."/>
            <person name="Getino M."/>
            <person name="Pursley I."/>
            <person name="Horton D.L."/>
            <person name="Alikhan N.F."/>
            <person name="Baker D."/>
            <person name="Gharbi K."/>
            <person name="Hall N."/>
            <person name="Watson M."/>
            <person name="Adriaenssens E.M."/>
            <person name="Foster-Nyarko E."/>
            <person name="Jarju S."/>
            <person name="Secka A."/>
            <person name="Antonio M."/>
            <person name="Oren A."/>
            <person name="Chaudhuri R.R."/>
            <person name="La Ragione R."/>
            <person name="Hildebrand F."/>
            <person name="Pallen M.J."/>
        </authorList>
    </citation>
    <scope>NUCLEOTIDE SEQUENCE</scope>
    <source>
        <strain evidence="3">ChiSxjej2B14-6234</strain>
    </source>
</reference>
<comment type="caution">
    <text evidence="3">The sequence shown here is derived from an EMBL/GenBank/DDBJ whole genome shotgun (WGS) entry which is preliminary data.</text>
</comment>
<evidence type="ECO:0000313" key="4">
    <source>
        <dbReference type="Proteomes" id="UP000886887"/>
    </source>
</evidence>
<dbReference type="InterPro" id="IPR043128">
    <property type="entry name" value="Rev_trsase/Diguanyl_cyclase"/>
</dbReference>
<evidence type="ECO:0000313" key="3">
    <source>
        <dbReference type="EMBL" id="HIQ71718.1"/>
    </source>
</evidence>
<accession>A0A9D1CR24</accession>
<organism evidence="3 4">
    <name type="scientific">Candidatus Onthenecus intestinigallinarum</name>
    <dbReference type="NCBI Taxonomy" id="2840875"/>
    <lineage>
        <taxon>Bacteria</taxon>
        <taxon>Bacillati</taxon>
        <taxon>Bacillota</taxon>
        <taxon>Clostridia</taxon>
        <taxon>Eubacteriales</taxon>
        <taxon>Candidatus Onthenecus</taxon>
    </lineage>
</organism>
<dbReference type="CDD" id="cd01949">
    <property type="entry name" value="GGDEF"/>
    <property type="match status" value="1"/>
</dbReference>
<dbReference type="PROSITE" id="PS50887">
    <property type="entry name" value="GGDEF"/>
    <property type="match status" value="1"/>
</dbReference>
<feature type="domain" description="GGDEF" evidence="2">
    <location>
        <begin position="234"/>
        <end position="366"/>
    </location>
</feature>
<protein>
    <submittedName>
        <fullName evidence="3">GGDEF domain-containing protein</fullName>
    </submittedName>
</protein>
<dbReference type="Gene3D" id="3.30.70.270">
    <property type="match status" value="1"/>
</dbReference>
<dbReference type="PANTHER" id="PTHR45138:SF9">
    <property type="entry name" value="DIGUANYLATE CYCLASE DGCM-RELATED"/>
    <property type="match status" value="1"/>
</dbReference>
<dbReference type="EMBL" id="DVFJ01000017">
    <property type="protein sequence ID" value="HIQ71718.1"/>
    <property type="molecule type" value="Genomic_DNA"/>
</dbReference>
<dbReference type="AlphaFoldDB" id="A0A9D1CR24"/>
<dbReference type="Proteomes" id="UP000886887">
    <property type="component" value="Unassembled WGS sequence"/>
</dbReference>
<name>A0A9D1CR24_9FIRM</name>
<proteinExistence type="predicted"/>
<dbReference type="InterPro" id="IPR029787">
    <property type="entry name" value="Nucleotide_cyclase"/>
</dbReference>
<dbReference type="GO" id="GO:0052621">
    <property type="term" value="F:diguanylate cyclase activity"/>
    <property type="evidence" value="ECO:0007669"/>
    <property type="project" value="TreeGrafter"/>
</dbReference>
<evidence type="ECO:0000256" key="1">
    <source>
        <dbReference type="SAM" id="Phobius"/>
    </source>
</evidence>
<dbReference type="PANTHER" id="PTHR45138">
    <property type="entry name" value="REGULATORY COMPONENTS OF SENSORY TRANSDUCTION SYSTEM"/>
    <property type="match status" value="1"/>
</dbReference>
<feature type="transmembrane region" description="Helical" evidence="1">
    <location>
        <begin position="170"/>
        <end position="190"/>
    </location>
</feature>
<keyword evidence="1" id="KW-0472">Membrane</keyword>
<dbReference type="SMART" id="SM00267">
    <property type="entry name" value="GGDEF"/>
    <property type="match status" value="1"/>
</dbReference>
<reference evidence="3" key="1">
    <citation type="submission" date="2020-10" db="EMBL/GenBank/DDBJ databases">
        <authorList>
            <person name="Gilroy R."/>
        </authorList>
    </citation>
    <scope>NUCLEOTIDE SEQUENCE</scope>
    <source>
        <strain evidence="3">ChiSxjej2B14-6234</strain>
    </source>
</reference>
<dbReference type="SUPFAM" id="SSF55073">
    <property type="entry name" value="Nucleotide cyclase"/>
    <property type="match status" value="1"/>
</dbReference>
<dbReference type="InterPro" id="IPR050469">
    <property type="entry name" value="Diguanylate_Cyclase"/>
</dbReference>
<dbReference type="GO" id="GO:0043709">
    <property type="term" value="P:cell adhesion involved in single-species biofilm formation"/>
    <property type="evidence" value="ECO:0007669"/>
    <property type="project" value="TreeGrafter"/>
</dbReference>
<keyword evidence="1" id="KW-1133">Transmembrane helix</keyword>
<dbReference type="GO" id="GO:1902201">
    <property type="term" value="P:negative regulation of bacterial-type flagellum-dependent cell motility"/>
    <property type="evidence" value="ECO:0007669"/>
    <property type="project" value="TreeGrafter"/>
</dbReference>
<feature type="transmembrane region" description="Helical" evidence="1">
    <location>
        <begin position="62"/>
        <end position="79"/>
    </location>
</feature>
<sequence>MERRLRQAVRVFSRHARYRREARNEIAARNLRLSEAACLLTCSLLLFFYAVTPQIIRGWHPTPQHLLFFPSMVVVYALVRLVRRMRRPRPTLSTAVTLLCESTILFFCALIDALEGQAVRGTFMPVIVIALPVLFVLPLRLSYLPILAAEALYVAMSYRLKLPSVAQYDAFGALVGLLCSLCVGVMVQNLRMQDHEMRVRYQQLSMHDGLVGVLNKATGEAEMRRYLESAGERITCMLLMIDLDDFKQVNDRLGHLKGDELLRGAGVVLTRVFRATDVVCRFGGDEFCVLIKYAGDGALLQERCRILREELSRASQEMIGEPLAVSIGGIWMQQQTAGLEELLRQADKALYEAKAQGKGCYVLRAYREA</sequence>
<dbReference type="GO" id="GO:0005886">
    <property type="term" value="C:plasma membrane"/>
    <property type="evidence" value="ECO:0007669"/>
    <property type="project" value="TreeGrafter"/>
</dbReference>
<dbReference type="Pfam" id="PF00990">
    <property type="entry name" value="GGDEF"/>
    <property type="match status" value="1"/>
</dbReference>